<evidence type="ECO:0000256" key="2">
    <source>
        <dbReference type="ARBA" id="ARBA00022448"/>
    </source>
</evidence>
<dbReference type="GO" id="GO:0006891">
    <property type="term" value="P:intra-Golgi vesicle-mediated transport"/>
    <property type="evidence" value="ECO:0007669"/>
    <property type="project" value="TreeGrafter"/>
</dbReference>
<organism evidence="7 8">
    <name type="scientific">Leucocoprinus birnbaumii</name>
    <dbReference type="NCBI Taxonomy" id="56174"/>
    <lineage>
        <taxon>Eukaryota</taxon>
        <taxon>Fungi</taxon>
        <taxon>Dikarya</taxon>
        <taxon>Basidiomycota</taxon>
        <taxon>Agaricomycotina</taxon>
        <taxon>Agaricomycetes</taxon>
        <taxon>Agaricomycetidae</taxon>
        <taxon>Agaricales</taxon>
        <taxon>Agaricineae</taxon>
        <taxon>Agaricaceae</taxon>
        <taxon>Leucocoprinus</taxon>
    </lineage>
</organism>
<feature type="domain" description="TRAPPC10/Trs130 C-terminal" evidence="4">
    <location>
        <begin position="1027"/>
        <end position="1173"/>
    </location>
</feature>
<dbReference type="InterPro" id="IPR022233">
    <property type="entry name" value="TRAPPC10/Trs130_C"/>
</dbReference>
<dbReference type="InterPro" id="IPR056913">
    <property type="entry name" value="TRAPPC10/Trs130_N"/>
</dbReference>
<sequence>MAADRPTVSFTTVPSFLSTGAWKQIQAALQAQFPIRNIHWKPPSGSSILTIQELEVNFVPFETVRDEHVSQIPMTLLEKPLLHIYVVTCEPGDLETYRSTVKKQVKDWHNAVVSRKNQEWLILHLVKGDTPAPSGGKLFQLKGSVLDKLKTDFNQDKRDRCIQVTWSTSNDSPLAWGEFGNKVKDSMMYAFDAAVHQREEEVRRSESQRQMPGWNFCTFFILKESLASSFEGMNLLEEALLQFEELDESFNHIWREKNFSWFGPLINTTPGDDTSPLLSVTKKPYRDLILANTISVFDLRIFILGRQCELLAKLRRISDIATNALDFLARFSRRLREVADSLPLFFIESWIYSSSISVAQQYDTWFPSAADGGKPSLLYASKGELYETARRQLDTIGVQARHLPLKPPFSTRLSADSSFSKGSSGSISNKELLEAIHDREAFYKLYVDITNRAISMYTKAGRRKSALKLHGSLAALDLHRDQHSNALTTYTSLPGHYAPHTWTGLESYMLSCALDTHTEMDQPRDNQWMHNLFSYLRSFIEHQGCELLIHEDDKVEYVSKLVSCLTEAANNLESEIILPDHQILSLEIVPDAELAESQDGVHVDLSIFNRLPCSLPITGVEMTASGRESEKFRFTTHSSDLTPGKNVLRLFCPSIATGKYLIQSTEIRIGKLVFHWDHRRAKTSTSSKRSNAIIRIPQDNQALDISLDQSPRIELGKPPTILLIVATGRNNVDRLKLRLVCPNINWKYQEAHIEGRAVESDDDRITLRDLEKDREYSIMLPHSDASALHDLKINIDIEYVTKEQPSLERKLFLTRVLFTTLPISVNVQDFFRGSRLISKFTVSTTSHQHVRIASAELELPPEGVEGVTITSPSFNSQTVTVTPMQPANFLFSIDSLSGPVQESLTLVIKYHLLRTGMVLYNTDCNNSDDLQSDNRVEVKDLIEKEVARALSQDESRGLHSPLVNHLIEALGADASWVELYGATGELVVPDMPRDSDFGEKLSMIKGVLAQHQLCDDVEGNWREIRIPVDVPQMHIVAAARINILGTPFGAVTDPGRTSLYAGQPISAELRIDTSFHWGPSANDSSQEFLMRYNVEETIRDWLISGPKRGEFVAKDNGSFTTKVTLLALHHGELALPKINVSALALAGGAAMSSMAVPTTEVFQVHGAERTLILPRGGRSTFVVGMSAP</sequence>
<dbReference type="Pfam" id="PF23274">
    <property type="entry name" value="DUF7077"/>
    <property type="match status" value="1"/>
</dbReference>
<reference evidence="7" key="1">
    <citation type="submission" date="2022-07" db="EMBL/GenBank/DDBJ databases">
        <title>Genome Sequence of Leucocoprinus birnbaumii.</title>
        <authorList>
            <person name="Buettner E."/>
        </authorList>
    </citation>
    <scope>NUCLEOTIDE SEQUENCE</scope>
    <source>
        <strain evidence="7">VT141</strain>
    </source>
</reference>
<evidence type="ECO:0000256" key="1">
    <source>
        <dbReference type="ARBA" id="ARBA00004555"/>
    </source>
</evidence>
<keyword evidence="3" id="KW-0333">Golgi apparatus</keyword>
<evidence type="ECO:0000259" key="6">
    <source>
        <dbReference type="Pfam" id="PF23274"/>
    </source>
</evidence>
<protein>
    <recommendedName>
        <fullName evidence="9">Trafficking protein particle complex subunit 10</fullName>
    </recommendedName>
</protein>
<evidence type="ECO:0008006" key="9">
    <source>
        <dbReference type="Google" id="ProtNLM"/>
    </source>
</evidence>
<dbReference type="GO" id="GO:0005829">
    <property type="term" value="C:cytosol"/>
    <property type="evidence" value="ECO:0007669"/>
    <property type="project" value="GOC"/>
</dbReference>
<proteinExistence type="predicted"/>
<dbReference type="PANTHER" id="PTHR13251">
    <property type="entry name" value="EPILEPSY HOLOPROSENCEPHALY CANDIDATE 1/TMEM1"/>
    <property type="match status" value="1"/>
</dbReference>
<keyword evidence="2" id="KW-0813">Transport</keyword>
<dbReference type="InterPro" id="IPR055505">
    <property type="entry name" value="DUF7077"/>
</dbReference>
<dbReference type="AlphaFoldDB" id="A0AAD5VVV6"/>
<evidence type="ECO:0000313" key="7">
    <source>
        <dbReference type="EMBL" id="KAJ3566673.1"/>
    </source>
</evidence>
<comment type="subcellular location">
    <subcellularLocation>
        <location evidence="1">Golgi apparatus</location>
    </subcellularLocation>
</comment>
<accession>A0AAD5VVV6</accession>
<dbReference type="GO" id="GO:0034498">
    <property type="term" value="P:early endosome to Golgi transport"/>
    <property type="evidence" value="ECO:0007669"/>
    <property type="project" value="TreeGrafter"/>
</dbReference>
<dbReference type="GO" id="GO:1990071">
    <property type="term" value="C:TRAPPII protein complex"/>
    <property type="evidence" value="ECO:0007669"/>
    <property type="project" value="InterPro"/>
</dbReference>
<dbReference type="Proteomes" id="UP001213000">
    <property type="component" value="Unassembled WGS sequence"/>
</dbReference>
<dbReference type="PANTHER" id="PTHR13251:SF3">
    <property type="entry name" value="TRAFFICKING PROTEIN PARTICLE COMPLEX SUBUNIT 10"/>
    <property type="match status" value="1"/>
</dbReference>
<dbReference type="Pfam" id="PF12584">
    <property type="entry name" value="TRAPPC10"/>
    <property type="match status" value="1"/>
</dbReference>
<evidence type="ECO:0000259" key="5">
    <source>
        <dbReference type="Pfam" id="PF23036"/>
    </source>
</evidence>
<name>A0AAD5VVV6_9AGAR</name>
<gene>
    <name evidence="7" type="ORF">NP233_g6846</name>
</gene>
<evidence type="ECO:0000259" key="4">
    <source>
        <dbReference type="Pfam" id="PF12584"/>
    </source>
</evidence>
<feature type="domain" description="TRAPPC10/Trs130 N-terminal" evidence="5">
    <location>
        <begin position="19"/>
        <end position="321"/>
    </location>
</feature>
<feature type="domain" description="DUF7077" evidence="6">
    <location>
        <begin position="701"/>
        <end position="803"/>
    </location>
</feature>
<dbReference type="EMBL" id="JANIEX010000468">
    <property type="protein sequence ID" value="KAJ3566673.1"/>
    <property type="molecule type" value="Genomic_DNA"/>
</dbReference>
<evidence type="ECO:0000313" key="8">
    <source>
        <dbReference type="Proteomes" id="UP001213000"/>
    </source>
</evidence>
<keyword evidence="8" id="KW-1185">Reference proteome</keyword>
<dbReference type="Pfam" id="PF23036">
    <property type="entry name" value="TRAPPC10_1st"/>
    <property type="match status" value="1"/>
</dbReference>
<dbReference type="InterPro" id="IPR045126">
    <property type="entry name" value="TRAPPC10/Trs130"/>
</dbReference>
<evidence type="ECO:0000256" key="3">
    <source>
        <dbReference type="ARBA" id="ARBA00023034"/>
    </source>
</evidence>
<comment type="caution">
    <text evidence="7">The sequence shown here is derived from an EMBL/GenBank/DDBJ whole genome shotgun (WGS) entry which is preliminary data.</text>
</comment>